<reference evidence="2 3" key="1">
    <citation type="submission" date="2023-09" db="EMBL/GenBank/DDBJ databases">
        <title>Micromonospora halotolerans DSM 45598 genome sequence.</title>
        <authorList>
            <person name="Mo P."/>
        </authorList>
    </citation>
    <scope>NUCLEOTIDE SEQUENCE [LARGE SCALE GENOMIC DNA]</scope>
    <source>
        <strain evidence="2 3">DSM 45598</strain>
    </source>
</reference>
<feature type="region of interest" description="Disordered" evidence="1">
    <location>
        <begin position="1"/>
        <end position="21"/>
    </location>
</feature>
<proteinExistence type="predicted"/>
<accession>A0ABY9ZSD7</accession>
<evidence type="ECO:0000313" key="3">
    <source>
        <dbReference type="Proteomes" id="UP001303001"/>
    </source>
</evidence>
<feature type="region of interest" description="Disordered" evidence="1">
    <location>
        <begin position="60"/>
        <end position="90"/>
    </location>
</feature>
<keyword evidence="3" id="KW-1185">Reference proteome</keyword>
<evidence type="ECO:0000313" key="2">
    <source>
        <dbReference type="EMBL" id="WNM37930.1"/>
    </source>
</evidence>
<protein>
    <submittedName>
        <fullName evidence="2">Uncharacterized protein</fullName>
    </submittedName>
</protein>
<sequence length="90" mass="9476">MPDGTGRFFLPTGQSASDHLSEDLSMATHPSAKVQEPSNYHPITSFAGDADVGVAVNSAPSPMLVGEAKERTMHADRRTSRPDQPPDGGS</sequence>
<evidence type="ECO:0000256" key="1">
    <source>
        <dbReference type="SAM" id="MobiDB-lite"/>
    </source>
</evidence>
<gene>
    <name evidence="2" type="ORF">RMN56_22675</name>
</gene>
<dbReference type="EMBL" id="CP134876">
    <property type="protein sequence ID" value="WNM37930.1"/>
    <property type="molecule type" value="Genomic_DNA"/>
</dbReference>
<name>A0ABY9ZSD7_9ACTN</name>
<dbReference type="RefSeq" id="WP_313719531.1">
    <property type="nucleotide sequence ID" value="NZ_CP134876.1"/>
</dbReference>
<organism evidence="2 3">
    <name type="scientific">Micromonospora halotolerans</name>
    <dbReference type="NCBI Taxonomy" id="709879"/>
    <lineage>
        <taxon>Bacteria</taxon>
        <taxon>Bacillati</taxon>
        <taxon>Actinomycetota</taxon>
        <taxon>Actinomycetes</taxon>
        <taxon>Micromonosporales</taxon>
        <taxon>Micromonosporaceae</taxon>
        <taxon>Micromonospora</taxon>
    </lineage>
</organism>
<feature type="compositionally biased region" description="Basic and acidic residues" evidence="1">
    <location>
        <begin position="67"/>
        <end position="81"/>
    </location>
</feature>
<dbReference type="Proteomes" id="UP001303001">
    <property type="component" value="Chromosome"/>
</dbReference>